<proteinExistence type="predicted"/>
<dbReference type="EMBL" id="CP000924">
    <property type="protein sequence ID" value="ABY93748.1"/>
    <property type="molecule type" value="Genomic_DNA"/>
</dbReference>
<keyword evidence="1" id="KW-0812">Transmembrane</keyword>
<protein>
    <submittedName>
        <fullName evidence="4">Peptidoglycan-binding domain 1 protein</fullName>
    </submittedName>
</protein>
<organism evidence="4 5">
    <name type="scientific">Thermoanaerobacter pseudethanolicus (strain ATCC 33223 / 39E)</name>
    <name type="common">Clostridium thermohydrosulfuricum</name>
    <dbReference type="NCBI Taxonomy" id="340099"/>
    <lineage>
        <taxon>Bacteria</taxon>
        <taxon>Bacillati</taxon>
        <taxon>Bacillota</taxon>
        <taxon>Clostridia</taxon>
        <taxon>Thermoanaerobacterales</taxon>
        <taxon>Thermoanaerobacteraceae</taxon>
        <taxon>Thermoanaerobacter</taxon>
    </lineage>
</organism>
<dbReference type="RefSeq" id="WP_012268852.1">
    <property type="nucleotide sequence ID" value="NC_010321.1"/>
</dbReference>
<dbReference type="SUPFAM" id="SSF50998">
    <property type="entry name" value="Quinoprotein alcohol dehydrogenase-like"/>
    <property type="match status" value="1"/>
</dbReference>
<dbReference type="eggNOG" id="COG3409">
    <property type="taxonomic scope" value="Bacteria"/>
</dbReference>
<dbReference type="InterPro" id="IPR011047">
    <property type="entry name" value="Quinoprotein_ADH-like_sf"/>
</dbReference>
<dbReference type="EMBL" id="CP000924">
    <property type="protein sequence ID" value="ABY95835.1"/>
    <property type="molecule type" value="Genomic_DNA"/>
</dbReference>
<evidence type="ECO:0000259" key="2">
    <source>
        <dbReference type="Pfam" id="PF01471"/>
    </source>
</evidence>
<dbReference type="Proteomes" id="UP000002156">
    <property type="component" value="Chromosome"/>
</dbReference>
<feature type="domain" description="Peptidoglycan binding-like" evidence="2">
    <location>
        <begin position="324"/>
        <end position="379"/>
    </location>
</feature>
<dbReference type="InterPro" id="IPR002477">
    <property type="entry name" value="Peptidoglycan-bd-like"/>
</dbReference>
<dbReference type="KEGG" id="tpd:Teth39_2214"/>
<evidence type="ECO:0000256" key="1">
    <source>
        <dbReference type="SAM" id="Phobius"/>
    </source>
</evidence>
<dbReference type="KEGG" id="tpd:Teth39_0075"/>
<dbReference type="AlphaFoldDB" id="B0K815"/>
<evidence type="ECO:0000313" key="3">
    <source>
        <dbReference type="EMBL" id="ABY93748.1"/>
    </source>
</evidence>
<dbReference type="InterPro" id="IPR036366">
    <property type="entry name" value="PGBDSf"/>
</dbReference>
<name>B0K815_THEP3</name>
<evidence type="ECO:0000313" key="4">
    <source>
        <dbReference type="EMBL" id="ABY95835.1"/>
    </source>
</evidence>
<keyword evidence="1" id="KW-0472">Membrane</keyword>
<reference evidence="5" key="1">
    <citation type="submission" date="2008-01" db="EMBL/GenBank/DDBJ databases">
        <title>Complete sequence of Thermoanaerobacter pseudethanolicus 39E.</title>
        <authorList>
            <person name="Copeland A."/>
            <person name="Lucas S."/>
            <person name="Lapidus A."/>
            <person name="Barry K."/>
            <person name="Glavina del Rio T."/>
            <person name="Dalin E."/>
            <person name="Tice H."/>
            <person name="Pitluck S."/>
            <person name="Bruce D."/>
            <person name="Goodwin L."/>
            <person name="Saunders E."/>
            <person name="Brettin T."/>
            <person name="Detter J.C."/>
            <person name="Han C."/>
            <person name="Schmutz J."/>
            <person name="Larimer F."/>
            <person name="Land M."/>
            <person name="Hauser L."/>
            <person name="Kyrpides N."/>
            <person name="Lykidis A."/>
            <person name="Hemme C."/>
            <person name="Fields M.W."/>
            <person name="He Z."/>
            <person name="Zhou J."/>
            <person name="Richardson P."/>
        </authorList>
    </citation>
    <scope>NUCLEOTIDE SEQUENCE [LARGE SCALE GENOMIC DNA]</scope>
    <source>
        <strain evidence="5">ATCC 33223 / DSM 2355 / 39E</strain>
    </source>
</reference>
<dbReference type="Gene3D" id="1.10.101.10">
    <property type="entry name" value="PGBD-like superfamily/PGBD"/>
    <property type="match status" value="1"/>
</dbReference>
<dbReference type="Pfam" id="PF01471">
    <property type="entry name" value="PG_binding_1"/>
    <property type="match status" value="1"/>
</dbReference>
<dbReference type="SUPFAM" id="SSF47090">
    <property type="entry name" value="PGBD-like"/>
    <property type="match status" value="1"/>
</dbReference>
<accession>B0K815</accession>
<gene>
    <name evidence="3" type="ordered locus">Teth39_0075</name>
    <name evidence="4" type="ordered locus">Teth39_2214</name>
</gene>
<keyword evidence="5" id="KW-1185">Reference proteome</keyword>
<dbReference type="InterPro" id="IPR036365">
    <property type="entry name" value="PGBD-like_sf"/>
</dbReference>
<reference evidence="4" key="2">
    <citation type="submission" date="2008-01" db="EMBL/GenBank/DDBJ databases">
        <title>Complete sequence of Thermoanaerobacter psuedethanolicus 39E.</title>
        <authorList>
            <consortium name="US DOE Joint Genome Institute"/>
            <person name="Copeland A."/>
            <person name="Lucas S."/>
            <person name="Lapidus A."/>
            <person name="Barry K."/>
            <person name="Glavina del Rio T."/>
            <person name="Dalin E."/>
            <person name="Tice H."/>
            <person name="Pitluck S."/>
            <person name="Bruce D."/>
            <person name="Goodwin L."/>
            <person name="Saunders E."/>
            <person name="Brettin T."/>
            <person name="Detter J.C."/>
            <person name="Han C."/>
            <person name="Schmutz J."/>
            <person name="Larimer F."/>
            <person name="Land M."/>
            <person name="Hauser L."/>
            <person name="Kyrpides N."/>
            <person name="Lykidis A."/>
            <person name="Hemme C."/>
            <person name="Fields M.W."/>
            <person name="He Z."/>
            <person name="Zhou J."/>
            <person name="Richardson P."/>
        </authorList>
    </citation>
    <scope>NUCLEOTIDE SEQUENCE</scope>
    <source>
        <strain evidence="4">ATCC 33223</strain>
    </source>
</reference>
<keyword evidence="1" id="KW-1133">Transmembrane helix</keyword>
<feature type="transmembrane region" description="Helical" evidence="1">
    <location>
        <begin position="12"/>
        <end position="32"/>
    </location>
</feature>
<evidence type="ECO:0000313" key="5">
    <source>
        <dbReference type="Proteomes" id="UP000002156"/>
    </source>
</evidence>
<sequence length="1089" mass="118657" precursor="true">MSKIKVNKRKIIVFTVIGILLLAFILKGLAYMDIISFGFNQNRTRYNYEMYGGIAATQVTSTTRAKLGWYVTGLGQSLSQPLIISPKELGINASQPIVIAFNGNNLYAYESISPYSKSLYDFNTSTSPYTFTPKIVPNSNKKWGPLPVYGSSTVPANPSGSHPTYYVSPNGNKYIAAGSKDGYVFIYQIINGSPVLKVRINTTTGGGTDIVSAPLMMRWQGYNIVVVGDGNGGHVSIGYFTDDFSDVGITDIALGTTYTRISSSAAPVNAGETSPETGFIIGTTHEPNKTADGYLYRIRFSDLFNVISSSTISSRTDILKLGSTGNGVKILQETLNIIGYSLVEDGQFGSGTEAAVRDFQSKNGLTVDGIVGPQTWQKLGSKLTRTYIRPVYQWNYAWGINISKAYAGAGIGIPASFSVDGSNAYFTDVLGGIYKINNIFSSTLNLTVNGNLRNTNNLVNHSPAVDDRYLYIPYYYSDSSKQHGKIVVLDKNNLNVIKQIDFSSSSLKSQLPNSPNYIVYSAVSVGADRIYANVGNYFVTIKKSDWTIDGDGTIQLNAPATGEVSIAHGLVATETSDGIYVYYLAKNGIDLAITNVNPIGYMEPNKNYTVQVTVSLGNSSTSIPATVALYDAGSFNFNTVITGDPVRLNTANAVASAQITLSPNSSQTVNLSFTGTSSDRNLIAVVQPNPPSNPDSYLQYWDYNQTNNTRQFTAPAKRLVDLYVTNLNAGTSNMVGGHTYTGSVVVGLQNASFISGYPVTGTLKIYDAANPSSPFKTQTVSFTSNTTQTVSFNYTGKSSDMILVAEISLASADKYYETNLSNNKIQTLVKANNGVDLYIASINPGTTYVVPDETYTGSVTVGLQKSYAFPVNGVVKVYDKADSSVFLTKSVQFNSNSTQTFSFSYPGKNTDITLVAEIQLTDTNKYDLDLSNNKKEVTVPYSSEMDKLRGTVTISKTPQYVFTNKHTREDGSVCDMTLNISYTFNKKITSIRAVHVINRYQNKGVLYVEPYSVIKNIGDVTGSAVMKFQYDKPGDENSTLYIYFTAEDGKTAEVQLKIPVNGFYADSKFNLPDPQWKKSEQDNWTVIFK</sequence>
<dbReference type="HOGENOM" id="CLU_284815_0_0_9"/>
<dbReference type="STRING" id="340099.Teth39_0075"/>